<gene>
    <name evidence="4" type="ORF">JZY06_11640</name>
</gene>
<dbReference type="Pfam" id="PF26526">
    <property type="entry name" value="DUF8175"/>
    <property type="match status" value="1"/>
</dbReference>
<dbReference type="Proteomes" id="UP000664332">
    <property type="component" value="Unassembled WGS sequence"/>
</dbReference>
<accession>A0A939E3U6</accession>
<feature type="compositionally biased region" description="Polar residues" evidence="1">
    <location>
        <begin position="25"/>
        <end position="42"/>
    </location>
</feature>
<dbReference type="EMBL" id="JAFLEQ010000017">
    <property type="protein sequence ID" value="MBN9645258.1"/>
    <property type="molecule type" value="Genomic_DNA"/>
</dbReference>
<evidence type="ECO:0000256" key="1">
    <source>
        <dbReference type="SAM" id="MobiDB-lite"/>
    </source>
</evidence>
<reference evidence="4" key="1">
    <citation type="submission" date="2021-03" db="EMBL/GenBank/DDBJ databases">
        <authorList>
            <person name="Sun Q."/>
        </authorList>
    </citation>
    <scope>NUCLEOTIDE SEQUENCE</scope>
    <source>
        <strain evidence="4">CCM 8862</strain>
    </source>
</reference>
<sequence length="293" mass="31259">MVKKTLASFCLLSLLVASCSKDNDNPQPAQEQETAGQATVTATTETADQAAVTTTEVGPADLLIENMKPHKGSFDLEQRHFQRNLFDDSKLAPGGYGTGVLGRPLYMPVNPNGDKRGDFESPDELDCTMPDEIVGQQQYIHGRQMLITDQHGPGNFDAPLPAGYPKTVAGAAVAAANAVSGAMPFSDELSIDYQRKYVDAPGINRMVNLGARTAFPAPLPQSVAAGVKATSCGGEVVVVKTALILPSGGFVVFRTPMVWKNGEWVVVMSKTDEDQLFQPDISSLAGYTKVVLK</sequence>
<keyword evidence="2" id="KW-0732">Signal</keyword>
<feature type="region of interest" description="Disordered" evidence="1">
    <location>
        <begin position="21"/>
        <end position="42"/>
    </location>
</feature>
<feature type="domain" description="DUF8175" evidence="3">
    <location>
        <begin position="136"/>
        <end position="288"/>
    </location>
</feature>
<keyword evidence="5" id="KW-1185">Reference proteome</keyword>
<feature type="chain" id="PRO_5039324371" description="DUF8175 domain-containing protein" evidence="2">
    <location>
        <begin position="23"/>
        <end position="293"/>
    </location>
</feature>
<dbReference type="RefSeq" id="WP_207279721.1">
    <property type="nucleotide sequence ID" value="NZ_JAFLEQ010000017.1"/>
</dbReference>
<proteinExistence type="predicted"/>
<evidence type="ECO:0000256" key="2">
    <source>
        <dbReference type="SAM" id="SignalP"/>
    </source>
</evidence>
<evidence type="ECO:0000259" key="3">
    <source>
        <dbReference type="Pfam" id="PF26526"/>
    </source>
</evidence>
<evidence type="ECO:0000313" key="5">
    <source>
        <dbReference type="Proteomes" id="UP000664332"/>
    </source>
</evidence>
<evidence type="ECO:0000313" key="4">
    <source>
        <dbReference type="EMBL" id="MBN9645258.1"/>
    </source>
</evidence>
<name>A0A939E3U6_9CORY</name>
<feature type="signal peptide" evidence="2">
    <location>
        <begin position="1"/>
        <end position="22"/>
    </location>
</feature>
<organism evidence="4 5">
    <name type="scientific">Corynebacterium mendelii</name>
    <dbReference type="NCBI Taxonomy" id="2765362"/>
    <lineage>
        <taxon>Bacteria</taxon>
        <taxon>Bacillati</taxon>
        <taxon>Actinomycetota</taxon>
        <taxon>Actinomycetes</taxon>
        <taxon>Mycobacteriales</taxon>
        <taxon>Corynebacteriaceae</taxon>
        <taxon>Corynebacterium</taxon>
    </lineage>
</organism>
<comment type="caution">
    <text evidence="4">The sequence shown here is derived from an EMBL/GenBank/DDBJ whole genome shotgun (WGS) entry which is preliminary data.</text>
</comment>
<dbReference type="AlphaFoldDB" id="A0A939E3U6"/>
<dbReference type="InterPro" id="IPR058488">
    <property type="entry name" value="DUF8175"/>
</dbReference>
<protein>
    <recommendedName>
        <fullName evidence="3">DUF8175 domain-containing protein</fullName>
    </recommendedName>
</protein>
<dbReference type="PROSITE" id="PS51257">
    <property type="entry name" value="PROKAR_LIPOPROTEIN"/>
    <property type="match status" value="1"/>
</dbReference>